<reference evidence="1" key="1">
    <citation type="submission" date="2019-05" db="EMBL/GenBank/DDBJ databases">
        <title>Methanoculleus sp. FWC-SCC1, a methanogenic archaeon isolated from deep marine cold seep.</title>
        <authorList>
            <person name="Chen Y.-W."/>
            <person name="Chen S.-C."/>
            <person name="Teng N.-H."/>
            <person name="Lai M.-C."/>
        </authorList>
    </citation>
    <scope>NUCLEOTIDE SEQUENCE</scope>
    <source>
        <strain evidence="1">FWC-SCC1</strain>
    </source>
</reference>
<keyword evidence="2" id="KW-1185">Reference proteome</keyword>
<dbReference type="RefSeq" id="WP_301664861.1">
    <property type="nucleotide sequence ID" value="NZ_VCYH01000009.1"/>
</dbReference>
<proteinExistence type="predicted"/>
<dbReference type="EMBL" id="VCYH01000009">
    <property type="protein sequence ID" value="MDN7025678.1"/>
    <property type="molecule type" value="Genomic_DNA"/>
</dbReference>
<protein>
    <submittedName>
        <fullName evidence="1">Uncharacterized protein</fullName>
    </submittedName>
</protein>
<evidence type="ECO:0000313" key="1">
    <source>
        <dbReference type="EMBL" id="MDN7025678.1"/>
    </source>
</evidence>
<evidence type="ECO:0000313" key="2">
    <source>
        <dbReference type="Proteomes" id="UP001168338"/>
    </source>
</evidence>
<organism evidence="1 2">
    <name type="scientific">Methanoculleus frigidifontis</name>
    <dbReference type="NCBI Taxonomy" id="2584085"/>
    <lineage>
        <taxon>Archaea</taxon>
        <taxon>Methanobacteriati</taxon>
        <taxon>Methanobacteriota</taxon>
        <taxon>Stenosarchaea group</taxon>
        <taxon>Methanomicrobia</taxon>
        <taxon>Methanomicrobiales</taxon>
        <taxon>Methanomicrobiaceae</taxon>
        <taxon>Methanoculleus</taxon>
    </lineage>
</organism>
<comment type="caution">
    <text evidence="1">The sequence shown here is derived from an EMBL/GenBank/DDBJ whole genome shotgun (WGS) entry which is preliminary data.</text>
</comment>
<sequence length="74" mass="8383">METKTLNEIRIQGFQVLVRSLGPADAIRFIQSYSHGSGDYTKERKALPGQDFDTVVAGIREHRKKKAVPEQPDR</sequence>
<gene>
    <name evidence="1" type="ORF">FGU65_12415</name>
</gene>
<accession>A0ABT8MCL3</accession>
<dbReference type="Proteomes" id="UP001168338">
    <property type="component" value="Unassembled WGS sequence"/>
</dbReference>
<name>A0ABT8MCL3_9EURY</name>